<feature type="transmembrane region" description="Helical" evidence="7">
    <location>
        <begin position="302"/>
        <end position="327"/>
    </location>
</feature>
<evidence type="ECO:0000313" key="10">
    <source>
        <dbReference type="Proteomes" id="UP000239047"/>
    </source>
</evidence>
<dbReference type="AlphaFoldDB" id="A0A2S5GDL8"/>
<dbReference type="OrthoDB" id="9775268at2"/>
<dbReference type="PANTHER" id="PTHR43266">
    <property type="entry name" value="MACROLIDE-EFFLUX PROTEIN"/>
    <property type="match status" value="1"/>
</dbReference>
<dbReference type="GO" id="GO:0005886">
    <property type="term" value="C:plasma membrane"/>
    <property type="evidence" value="ECO:0007669"/>
    <property type="project" value="UniProtKB-SubCell"/>
</dbReference>
<feature type="domain" description="Major facilitator superfamily (MFS) profile" evidence="8">
    <location>
        <begin position="13"/>
        <end position="400"/>
    </location>
</feature>
<keyword evidence="3" id="KW-1003">Cell membrane</keyword>
<evidence type="ECO:0000256" key="7">
    <source>
        <dbReference type="SAM" id="Phobius"/>
    </source>
</evidence>
<feature type="transmembrane region" description="Helical" evidence="7">
    <location>
        <begin position="142"/>
        <end position="162"/>
    </location>
</feature>
<dbReference type="RefSeq" id="WP_104057760.1">
    <property type="nucleotide sequence ID" value="NZ_PREZ01000003.1"/>
</dbReference>
<dbReference type="SUPFAM" id="SSF103473">
    <property type="entry name" value="MFS general substrate transporter"/>
    <property type="match status" value="1"/>
</dbReference>
<proteinExistence type="predicted"/>
<dbReference type="PANTHER" id="PTHR43266:SF2">
    <property type="entry name" value="MAJOR FACILITATOR SUPERFAMILY (MFS) PROFILE DOMAIN-CONTAINING PROTEIN"/>
    <property type="match status" value="1"/>
</dbReference>
<feature type="transmembrane region" description="Helical" evidence="7">
    <location>
        <begin position="251"/>
        <end position="270"/>
    </location>
</feature>
<evidence type="ECO:0000256" key="6">
    <source>
        <dbReference type="ARBA" id="ARBA00023136"/>
    </source>
</evidence>
<feature type="transmembrane region" description="Helical" evidence="7">
    <location>
        <begin position="103"/>
        <end position="121"/>
    </location>
</feature>
<feature type="transmembrane region" description="Helical" evidence="7">
    <location>
        <begin position="339"/>
        <end position="362"/>
    </location>
</feature>
<dbReference type="InterPro" id="IPR022324">
    <property type="entry name" value="Bacilysin_exporter_BacE_put"/>
</dbReference>
<evidence type="ECO:0000256" key="4">
    <source>
        <dbReference type="ARBA" id="ARBA00022692"/>
    </source>
</evidence>
<feature type="transmembrane region" description="Helical" evidence="7">
    <location>
        <begin position="210"/>
        <end position="231"/>
    </location>
</feature>
<evidence type="ECO:0000313" key="9">
    <source>
        <dbReference type="EMBL" id="PPA71011.1"/>
    </source>
</evidence>
<dbReference type="PROSITE" id="PS50850">
    <property type="entry name" value="MFS"/>
    <property type="match status" value="1"/>
</dbReference>
<feature type="transmembrane region" description="Helical" evidence="7">
    <location>
        <begin position="46"/>
        <end position="67"/>
    </location>
</feature>
<keyword evidence="2" id="KW-0813">Transport</keyword>
<feature type="transmembrane region" description="Helical" evidence="7">
    <location>
        <begin position="168"/>
        <end position="189"/>
    </location>
</feature>
<gene>
    <name evidence="9" type="ORF">C4B60_09530</name>
</gene>
<organism evidence="9 10">
    <name type="scientific">Jeotgalibacillus proteolyticus</name>
    <dbReference type="NCBI Taxonomy" id="2082395"/>
    <lineage>
        <taxon>Bacteria</taxon>
        <taxon>Bacillati</taxon>
        <taxon>Bacillota</taxon>
        <taxon>Bacilli</taxon>
        <taxon>Bacillales</taxon>
        <taxon>Caryophanaceae</taxon>
        <taxon>Jeotgalibacillus</taxon>
    </lineage>
</organism>
<dbReference type="Gene3D" id="1.20.1250.20">
    <property type="entry name" value="MFS general substrate transporter like domains"/>
    <property type="match status" value="1"/>
</dbReference>
<comment type="subcellular location">
    <subcellularLocation>
        <location evidence="1">Cell membrane</location>
        <topology evidence="1">Multi-pass membrane protein</topology>
    </subcellularLocation>
</comment>
<feature type="transmembrane region" description="Helical" evidence="7">
    <location>
        <begin position="368"/>
        <end position="389"/>
    </location>
</feature>
<keyword evidence="5 7" id="KW-1133">Transmembrane helix</keyword>
<dbReference type="Pfam" id="PF07690">
    <property type="entry name" value="MFS_1"/>
    <property type="match status" value="1"/>
</dbReference>
<sequence length="406" mass="43962">MRSILHTFSKETRYQKLFWAGLINGIGSRFSQVAIFTLLFQLTGSGMAIGIVLAIRMLPFLFFAPIGGMLADKYSVKKMLIVIDAFRVFVVLAFLFVRGPEDVWIIYTASFLLACGEALYAPARISTIPSLVKRERLLSINAIEQAMVGLVLVVGASAGGVISDLLGLSAPFLLNGLTFLLSAVILSSLHLPESKQVPAAAQRAQMPAGLITGSDVLLAFFFIAITMPLANGIDNVLISIYALDVFEMGELGVGLMYASLGLGFIISSLFSNWLKSGLLVLTVIFIALEGLAHIGLSMVPVFWMALLMVVLITFTGGISNICIDTVMMKVIPREKRGTIFGFMQAVANTALGFSMAAGGFLLEIFEPRFLSILVGVAYLIFTAVYALIFSNMDLIKEKKELIRKVG</sequence>
<dbReference type="GO" id="GO:0022857">
    <property type="term" value="F:transmembrane transporter activity"/>
    <property type="evidence" value="ECO:0007669"/>
    <property type="project" value="InterPro"/>
</dbReference>
<dbReference type="PRINTS" id="PR01988">
    <property type="entry name" value="EXPORTERBACE"/>
</dbReference>
<dbReference type="EMBL" id="PREZ01000003">
    <property type="protein sequence ID" value="PPA71011.1"/>
    <property type="molecule type" value="Genomic_DNA"/>
</dbReference>
<evidence type="ECO:0000256" key="3">
    <source>
        <dbReference type="ARBA" id="ARBA00022475"/>
    </source>
</evidence>
<reference evidence="9 10" key="1">
    <citation type="submission" date="2018-02" db="EMBL/GenBank/DDBJ databases">
        <title>Jeotgalibacillus proteolyticum sp. nov. a protease producing bacterium isolated from ocean sediments of Laizhou Bay.</title>
        <authorList>
            <person name="Li Y."/>
        </authorList>
    </citation>
    <scope>NUCLEOTIDE SEQUENCE [LARGE SCALE GENOMIC DNA]</scope>
    <source>
        <strain evidence="9 10">22-7</strain>
    </source>
</reference>
<evidence type="ECO:0000259" key="8">
    <source>
        <dbReference type="PROSITE" id="PS50850"/>
    </source>
</evidence>
<protein>
    <submittedName>
        <fullName evidence="9">MFS transporter</fullName>
    </submittedName>
</protein>
<comment type="caution">
    <text evidence="9">The sequence shown here is derived from an EMBL/GenBank/DDBJ whole genome shotgun (WGS) entry which is preliminary data.</text>
</comment>
<dbReference type="InterPro" id="IPR020846">
    <property type="entry name" value="MFS_dom"/>
</dbReference>
<dbReference type="InterPro" id="IPR011701">
    <property type="entry name" value="MFS"/>
</dbReference>
<dbReference type="CDD" id="cd06173">
    <property type="entry name" value="MFS_MefA_like"/>
    <property type="match status" value="1"/>
</dbReference>
<feature type="transmembrane region" description="Helical" evidence="7">
    <location>
        <begin position="21"/>
        <end position="40"/>
    </location>
</feature>
<keyword evidence="10" id="KW-1185">Reference proteome</keyword>
<name>A0A2S5GDL8_9BACL</name>
<feature type="transmembrane region" description="Helical" evidence="7">
    <location>
        <begin position="79"/>
        <end position="97"/>
    </location>
</feature>
<evidence type="ECO:0000256" key="2">
    <source>
        <dbReference type="ARBA" id="ARBA00022448"/>
    </source>
</evidence>
<evidence type="ECO:0000256" key="1">
    <source>
        <dbReference type="ARBA" id="ARBA00004651"/>
    </source>
</evidence>
<keyword evidence="4 7" id="KW-0812">Transmembrane</keyword>
<dbReference type="InterPro" id="IPR036259">
    <property type="entry name" value="MFS_trans_sf"/>
</dbReference>
<evidence type="ECO:0000256" key="5">
    <source>
        <dbReference type="ARBA" id="ARBA00022989"/>
    </source>
</evidence>
<dbReference type="Proteomes" id="UP000239047">
    <property type="component" value="Unassembled WGS sequence"/>
</dbReference>
<keyword evidence="6 7" id="KW-0472">Membrane</keyword>
<feature type="transmembrane region" description="Helical" evidence="7">
    <location>
        <begin position="277"/>
        <end position="296"/>
    </location>
</feature>
<accession>A0A2S5GDL8</accession>